<protein>
    <submittedName>
        <fullName evidence="2">Uncharacterized protein</fullName>
    </submittedName>
</protein>
<dbReference type="EMBL" id="JAHIBW010000013">
    <property type="protein sequence ID" value="KAG7305804.1"/>
    <property type="molecule type" value="Genomic_DNA"/>
</dbReference>
<organism evidence="2 3">
    <name type="scientific">Plutella xylostella</name>
    <name type="common">Diamondback moth</name>
    <name type="synonym">Plutella maculipennis</name>
    <dbReference type="NCBI Taxonomy" id="51655"/>
    <lineage>
        <taxon>Eukaryota</taxon>
        <taxon>Metazoa</taxon>
        <taxon>Ecdysozoa</taxon>
        <taxon>Arthropoda</taxon>
        <taxon>Hexapoda</taxon>
        <taxon>Insecta</taxon>
        <taxon>Pterygota</taxon>
        <taxon>Neoptera</taxon>
        <taxon>Endopterygota</taxon>
        <taxon>Lepidoptera</taxon>
        <taxon>Glossata</taxon>
        <taxon>Ditrysia</taxon>
        <taxon>Yponomeutoidea</taxon>
        <taxon>Plutellidae</taxon>
        <taxon>Plutella</taxon>
    </lineage>
</organism>
<dbReference type="Proteomes" id="UP000823941">
    <property type="component" value="Chromosome 13"/>
</dbReference>
<name>A0ABQ7QKQ2_PLUXY</name>
<feature type="compositionally biased region" description="Basic and acidic residues" evidence="1">
    <location>
        <begin position="55"/>
        <end position="91"/>
    </location>
</feature>
<evidence type="ECO:0000256" key="1">
    <source>
        <dbReference type="SAM" id="MobiDB-lite"/>
    </source>
</evidence>
<evidence type="ECO:0000313" key="3">
    <source>
        <dbReference type="Proteomes" id="UP000823941"/>
    </source>
</evidence>
<proteinExistence type="predicted"/>
<reference evidence="2 3" key="1">
    <citation type="submission" date="2021-06" db="EMBL/GenBank/DDBJ databases">
        <title>A haploid diamondback moth (Plutella xylostella L.) genome assembly resolves 31 chromosomes and identifies a diamide resistance mutation.</title>
        <authorList>
            <person name="Ward C.M."/>
            <person name="Perry K.D."/>
            <person name="Baker G."/>
            <person name="Powis K."/>
            <person name="Heckel D.G."/>
            <person name="Baxter S.W."/>
        </authorList>
    </citation>
    <scope>NUCLEOTIDE SEQUENCE [LARGE SCALE GENOMIC DNA]</scope>
    <source>
        <strain evidence="2 3">LV</strain>
        <tissue evidence="2">Single pupa</tissue>
    </source>
</reference>
<feature type="region of interest" description="Disordered" evidence="1">
    <location>
        <begin position="42"/>
        <end position="91"/>
    </location>
</feature>
<comment type="caution">
    <text evidence="2">The sequence shown here is derived from an EMBL/GenBank/DDBJ whole genome shotgun (WGS) entry which is preliminary data.</text>
</comment>
<gene>
    <name evidence="2" type="ORF">JYU34_009950</name>
</gene>
<evidence type="ECO:0000313" key="2">
    <source>
        <dbReference type="EMBL" id="KAG7305804.1"/>
    </source>
</evidence>
<keyword evidence="3" id="KW-1185">Reference proteome</keyword>
<sequence>MGDRGGRAGAGAGAADNTCNIKIAASFLGGFIGAGLITHLIKQSGGSPPDPPCPEPREVKETDDGAKPKAKELDVPDHPCEFKKSTEKTDK</sequence>
<accession>A0ABQ7QKQ2</accession>